<proteinExistence type="predicted"/>
<keyword evidence="2" id="KW-1185">Reference proteome</keyword>
<accession>A0AAE9C1X8</accession>
<protein>
    <submittedName>
        <fullName evidence="1">Uncharacterized protein</fullName>
    </submittedName>
</protein>
<dbReference type="KEGG" id="vg:77939075"/>
<dbReference type="EMBL" id="OK040785">
    <property type="protein sequence ID" value="UDL15235.1"/>
    <property type="molecule type" value="Genomic_DNA"/>
</dbReference>
<gene>
    <name evidence="1" type="primary">71</name>
    <name evidence="1" type="ORF">SEA_PONS_71</name>
</gene>
<reference evidence="1 2" key="1">
    <citation type="submission" date="2021-09" db="EMBL/GenBank/DDBJ databases">
        <authorList>
            <person name="Wiggins Z.F."/>
            <person name="Davis H.C."/>
            <person name="Dennis E.A."/>
            <person name="Underwood K.G."/>
            <person name="Gissendanner C.R."/>
            <person name="Findley A.M."/>
            <person name="Washington J.M."/>
            <person name="Garlena R.A."/>
            <person name="Russell D.A."/>
            <person name="Jacobs-Sera D."/>
            <person name="Hatfull G.F."/>
        </authorList>
    </citation>
    <scope>NUCLEOTIDE SEQUENCE [LARGE SCALE GENOMIC DNA]</scope>
</reference>
<evidence type="ECO:0000313" key="1">
    <source>
        <dbReference type="EMBL" id="UDL15235.1"/>
    </source>
</evidence>
<dbReference type="RefSeq" id="YP_010663058.1">
    <property type="nucleotide sequence ID" value="NC_070891.1"/>
</dbReference>
<organism evidence="1 2">
    <name type="scientific">Gordonia phage Pons</name>
    <dbReference type="NCBI Taxonomy" id="2885976"/>
    <lineage>
        <taxon>Viruses</taxon>
        <taxon>Duplodnaviria</taxon>
        <taxon>Heunggongvirae</taxon>
        <taxon>Uroviricota</taxon>
        <taxon>Caudoviricetes</taxon>
        <taxon>Ponsvirus</taxon>
        <taxon>Ponsvirus pons</taxon>
    </lineage>
</organism>
<evidence type="ECO:0000313" key="2">
    <source>
        <dbReference type="Proteomes" id="UP000827761"/>
    </source>
</evidence>
<dbReference type="GeneID" id="77939075"/>
<sequence>MIIALALLRGCAAKEEMRHIKDMIDE</sequence>
<dbReference type="Proteomes" id="UP000827761">
    <property type="component" value="Segment"/>
</dbReference>
<name>A0AAE9C1X8_9CAUD</name>